<dbReference type="InterPro" id="IPR036388">
    <property type="entry name" value="WH-like_DNA-bd_sf"/>
</dbReference>
<evidence type="ECO:0000313" key="5">
    <source>
        <dbReference type="Proteomes" id="UP001601059"/>
    </source>
</evidence>
<dbReference type="RefSeq" id="WP_389358005.1">
    <property type="nucleotide sequence ID" value="NZ_JBIACK010000001.1"/>
</dbReference>
<dbReference type="SUPFAM" id="SSF46785">
    <property type="entry name" value="Winged helix' DNA-binding domain"/>
    <property type="match status" value="1"/>
</dbReference>
<protein>
    <recommendedName>
        <fullName evidence="3">HTH-type transcriptional regulator NsrR</fullName>
    </recommendedName>
</protein>
<sequence>MQLMTQSGNLGPKWFHVALRAMVILAETKFLLKSHQIADMIGADSTFIRKVLALLSKADLVSSYGGRYGGYTLEKSACEISVGDIYVALATEPPDPDCTVPSTESELYISNIISKAEQEFRTILEGYTLDDIVKQTNIHQLYE</sequence>
<dbReference type="PROSITE" id="PS51197">
    <property type="entry name" value="HTH_RRF2_2"/>
    <property type="match status" value="1"/>
</dbReference>
<gene>
    <name evidence="4" type="ORF">ACFYKX_03265</name>
</gene>
<dbReference type="Pfam" id="PF02082">
    <property type="entry name" value="Rrf2"/>
    <property type="match status" value="1"/>
</dbReference>
<dbReference type="InterPro" id="IPR000944">
    <property type="entry name" value="Tscrpt_reg_Rrf2"/>
</dbReference>
<evidence type="ECO:0000256" key="3">
    <source>
        <dbReference type="ARBA" id="ARBA00040173"/>
    </source>
</evidence>
<reference evidence="4 5" key="1">
    <citation type="submission" date="2024-08" db="EMBL/GenBank/DDBJ databases">
        <title>Two novel Cytobacillus novel species.</title>
        <authorList>
            <person name="Liu G."/>
        </authorList>
    </citation>
    <scope>NUCLEOTIDE SEQUENCE [LARGE SCALE GENOMIC DNA]</scope>
    <source>
        <strain evidence="4 5">FJAT-54145</strain>
    </source>
</reference>
<comment type="caution">
    <text evidence="4">The sequence shown here is derived from an EMBL/GenBank/DDBJ whole genome shotgun (WGS) entry which is preliminary data.</text>
</comment>
<dbReference type="EMBL" id="JBIACK010000001">
    <property type="protein sequence ID" value="MFE8699639.1"/>
    <property type="molecule type" value="Genomic_DNA"/>
</dbReference>
<dbReference type="InterPro" id="IPR036390">
    <property type="entry name" value="WH_DNA-bd_sf"/>
</dbReference>
<dbReference type="PANTHER" id="PTHR33221">
    <property type="entry name" value="WINGED HELIX-TURN-HELIX TRANSCRIPTIONAL REGULATOR, RRF2 FAMILY"/>
    <property type="match status" value="1"/>
</dbReference>
<name>A0ABW6K7C8_9BACI</name>
<keyword evidence="1" id="KW-0238">DNA-binding</keyword>
<organism evidence="4 5">
    <name type="scientific">Cytobacillus spartinae</name>
    <dbReference type="NCBI Taxonomy" id="3299023"/>
    <lineage>
        <taxon>Bacteria</taxon>
        <taxon>Bacillati</taxon>
        <taxon>Bacillota</taxon>
        <taxon>Bacilli</taxon>
        <taxon>Bacillales</taxon>
        <taxon>Bacillaceae</taxon>
        <taxon>Cytobacillus</taxon>
    </lineage>
</organism>
<evidence type="ECO:0000256" key="2">
    <source>
        <dbReference type="ARBA" id="ARBA00034078"/>
    </source>
</evidence>
<comment type="cofactor">
    <cofactor evidence="2">
        <name>[2Fe-2S] cluster</name>
        <dbReference type="ChEBI" id="CHEBI:190135"/>
    </cofactor>
</comment>
<keyword evidence="5" id="KW-1185">Reference proteome</keyword>
<evidence type="ECO:0000313" key="4">
    <source>
        <dbReference type="EMBL" id="MFE8699639.1"/>
    </source>
</evidence>
<accession>A0ABW6K7C8</accession>
<dbReference type="Gene3D" id="1.10.10.10">
    <property type="entry name" value="Winged helix-like DNA-binding domain superfamily/Winged helix DNA-binding domain"/>
    <property type="match status" value="1"/>
</dbReference>
<dbReference type="Proteomes" id="UP001601059">
    <property type="component" value="Unassembled WGS sequence"/>
</dbReference>
<evidence type="ECO:0000256" key="1">
    <source>
        <dbReference type="ARBA" id="ARBA00023125"/>
    </source>
</evidence>
<dbReference type="PANTHER" id="PTHR33221:SF4">
    <property type="entry name" value="HTH-TYPE TRANSCRIPTIONAL REPRESSOR NSRR"/>
    <property type="match status" value="1"/>
</dbReference>
<proteinExistence type="predicted"/>